<evidence type="ECO:0000313" key="2">
    <source>
        <dbReference type="EMBL" id="CAA9317108.1"/>
    </source>
</evidence>
<feature type="region of interest" description="Disordered" evidence="1">
    <location>
        <begin position="170"/>
        <end position="216"/>
    </location>
</feature>
<feature type="compositionally biased region" description="Basic residues" evidence="1">
    <location>
        <begin position="196"/>
        <end position="209"/>
    </location>
</feature>
<name>A0A6J4KVY6_9ACTN</name>
<proteinExistence type="predicted"/>
<feature type="region of interest" description="Disordered" evidence="1">
    <location>
        <begin position="1"/>
        <end position="135"/>
    </location>
</feature>
<evidence type="ECO:0000256" key="1">
    <source>
        <dbReference type="SAM" id="MobiDB-lite"/>
    </source>
</evidence>
<reference evidence="2" key="1">
    <citation type="submission" date="2020-02" db="EMBL/GenBank/DDBJ databases">
        <authorList>
            <person name="Meier V. D."/>
        </authorList>
    </citation>
    <scope>NUCLEOTIDE SEQUENCE</scope>
    <source>
        <strain evidence="2">AVDCRST_MAG36</strain>
    </source>
</reference>
<feature type="non-terminal residue" evidence="2">
    <location>
        <position position="1"/>
    </location>
</feature>
<feature type="compositionally biased region" description="Basic residues" evidence="1">
    <location>
        <begin position="89"/>
        <end position="118"/>
    </location>
</feature>
<dbReference type="EMBL" id="CADCUH010000013">
    <property type="protein sequence ID" value="CAA9317108.1"/>
    <property type="molecule type" value="Genomic_DNA"/>
</dbReference>
<feature type="compositionally biased region" description="Gly residues" evidence="1">
    <location>
        <begin position="1"/>
        <end position="15"/>
    </location>
</feature>
<feature type="compositionally biased region" description="Basic and acidic residues" evidence="1">
    <location>
        <begin position="119"/>
        <end position="132"/>
    </location>
</feature>
<dbReference type="AlphaFoldDB" id="A0A6J4KVY6"/>
<protein>
    <submittedName>
        <fullName evidence="2">Carbon monoxide dehydrogenase G protein</fullName>
    </submittedName>
</protein>
<feature type="compositionally biased region" description="Basic residues" evidence="1">
    <location>
        <begin position="171"/>
        <end position="188"/>
    </location>
</feature>
<sequence length="216" mass="23016">EDRGGGAPAGAGRAGLAGAARPGRARPHDPGVRAARGHGGEPLRHDGDRRGGGDPRDVRRHLRAARPAPARVARDGGAGVRRTGDPRRRRDRALRGARGRRRDRGQLRRGRGRRRDARRGRAADARLGEQADGRGVLRCGRPGPVGCRPGRCLPGRGGCGRGRVAGVVRSGTRRRCGAPGRSAHRLTRRLPAGDRRGRRARPARRRGRPAGRPAGV</sequence>
<gene>
    <name evidence="2" type="ORF">AVDCRST_MAG36-188</name>
</gene>
<feature type="non-terminal residue" evidence="2">
    <location>
        <position position="216"/>
    </location>
</feature>
<organism evidence="2">
    <name type="scientific">uncultured Nocardioidaceae bacterium</name>
    <dbReference type="NCBI Taxonomy" id="253824"/>
    <lineage>
        <taxon>Bacteria</taxon>
        <taxon>Bacillati</taxon>
        <taxon>Actinomycetota</taxon>
        <taxon>Actinomycetes</taxon>
        <taxon>Propionibacteriales</taxon>
        <taxon>Nocardioidaceae</taxon>
        <taxon>environmental samples</taxon>
    </lineage>
</organism>
<accession>A0A6J4KVY6</accession>
<feature type="compositionally biased region" description="Basic and acidic residues" evidence="1">
    <location>
        <begin position="38"/>
        <end position="57"/>
    </location>
</feature>